<dbReference type="InterPro" id="IPR033304">
    <property type="entry name" value="DLEC1"/>
</dbReference>
<dbReference type="PANTHER" id="PTHR46348">
    <property type="entry name" value="DELETED IN LUNG AND ESOPHAGEAL CANCER PROTEIN 1"/>
    <property type="match status" value="1"/>
</dbReference>
<dbReference type="Pfam" id="PF23316">
    <property type="entry name" value="Ig_DLEC1_6th"/>
    <property type="match status" value="1"/>
</dbReference>
<dbReference type="GO" id="GO:0015631">
    <property type="term" value="F:tubulin binding"/>
    <property type="evidence" value="ECO:0007669"/>
    <property type="project" value="TreeGrafter"/>
</dbReference>
<dbReference type="EMBL" id="KZ995829">
    <property type="protein sequence ID" value="RKO89895.1"/>
    <property type="molecule type" value="Genomic_DNA"/>
</dbReference>
<accession>A0A4P9WDS7</accession>
<dbReference type="InterPro" id="IPR013783">
    <property type="entry name" value="Ig-like_fold"/>
</dbReference>
<dbReference type="GO" id="GO:0005737">
    <property type="term" value="C:cytoplasm"/>
    <property type="evidence" value="ECO:0007669"/>
    <property type="project" value="TreeGrafter"/>
</dbReference>
<protein>
    <recommendedName>
        <fullName evidence="4">MSP domain-containing protein</fullName>
    </recommendedName>
</protein>
<name>A0A4P9WDS7_9FUNG</name>
<evidence type="ECO:0008006" key="4">
    <source>
        <dbReference type="Google" id="ProtNLM"/>
    </source>
</evidence>
<evidence type="ECO:0000313" key="2">
    <source>
        <dbReference type="EMBL" id="RKO89895.1"/>
    </source>
</evidence>
<gene>
    <name evidence="2" type="ORF">BDK51DRAFT_46800</name>
</gene>
<keyword evidence="3" id="KW-1185">Reference proteome</keyword>
<evidence type="ECO:0000256" key="1">
    <source>
        <dbReference type="SAM" id="MobiDB-lite"/>
    </source>
</evidence>
<dbReference type="PANTHER" id="PTHR46348:SF1">
    <property type="entry name" value="DELETED IN LUNG AND ESOPHAGEAL CANCER PROTEIN 1"/>
    <property type="match status" value="1"/>
</dbReference>
<dbReference type="Proteomes" id="UP000269721">
    <property type="component" value="Unassembled WGS sequence"/>
</dbReference>
<dbReference type="OrthoDB" id="2115465at2759"/>
<dbReference type="Gene3D" id="2.60.40.10">
    <property type="entry name" value="Immunoglobulins"/>
    <property type="match status" value="4"/>
</dbReference>
<organism evidence="2 3">
    <name type="scientific">Blyttiomyces helicus</name>
    <dbReference type="NCBI Taxonomy" id="388810"/>
    <lineage>
        <taxon>Eukaryota</taxon>
        <taxon>Fungi</taxon>
        <taxon>Fungi incertae sedis</taxon>
        <taxon>Chytridiomycota</taxon>
        <taxon>Chytridiomycota incertae sedis</taxon>
        <taxon>Chytridiomycetes</taxon>
        <taxon>Chytridiomycetes incertae sedis</taxon>
        <taxon>Blyttiomyces</taxon>
    </lineage>
</organism>
<feature type="region of interest" description="Disordered" evidence="1">
    <location>
        <begin position="1618"/>
        <end position="1648"/>
    </location>
</feature>
<dbReference type="GO" id="GO:0005929">
    <property type="term" value="C:cilium"/>
    <property type="evidence" value="ECO:0007669"/>
    <property type="project" value="TreeGrafter"/>
</dbReference>
<sequence length="1756" mass="190722">MLVENGFAVYPTESDLDIRDPDADRHAVFRIPDHLLRMREMQVARTDNGRRNAWFVNPKIAQTPERPGVLEIEADRVGAKPGALEPSFALGPAPRNSMHQYTDDELKIIARIKSRLTYLKNPRFTTPSDLRYRAPPQSEPEAGIPISASSDSFASSEISPSDPHSGIIALPSSVLFTNYSPNKSYSNTTNSHRFRLSIPAPYEYSPYFTAALVSSPIHNDGLVAPGMSCQYKITFTPDSLANFHQMYLVASELGECFQVPVLAKREPPSLTLPETLHCGPCRAGYVAVRRWEFENVGGPGRFVVVRQDEEPDPFRLFGAGETAWDAGRGSARHGMFEISPAAFTLDAGEVGEIVVRFAPDALEEAEVTERTDEVLIQIACDNCQVLELLVAGIAQRPVIKITRVTHADDVEVDIASSSGGFDLVIPFGVQNPKASTTCSVTVTNESLLRLPFEWTVYGNRGVTKNHLNLDIGPSQHSAFEISPSCGWLHPAMSSTFEIVFSPDASRQYDAVASLLLLEDQERVPSAGPEMYTDDGCEHTVLRIQCTGCGIPYNLSVRPTRLSVPGTLHVGSSYSTRLRFTNGSVSSVRYEWFLDGINERALEISMSSQIATIAPHSCMFLELRLTGRFPGSVAGALVCKSNGAPVLHIPVRAMVKLSPGALRFATDVVDFGLIALGDAKRIGVPLVNLSEARLKWRVQGFVRAADGGEEGISFVMCEPAEGVISPAETILIGVTFVPTWYQRFRGILELDIIDDGPGFDETQKTKEIGGVPLMVSAVAMRAEVMTPKAVLVHPRSGTTTPVCYLNIPCQQTITVRNLTMLPTAFRWVPSDDVAQEFDVECVPAEGMLQGGAEIEVEFTFTCWKLGTLDIPVEFFIDGMVEAHGCIATTFNLTVQRMEVSFEIEDERAPPARKATTPDLGVEKTVPWKDTTTSKTPTRPQKLFLDFGTDCPIFENRSLTLVIKNLSAIASPYRVRIERYEAPTLNSGGAAPYGRGDHAAHASVPMLKKGGSRAFVALGASKKQEDNARQRAGRGPTLLQPTKADRIGFNSQAGREYIANIWEVRRMIQRMHQLLKEGRGAAFHPSPNEGMIAGWGEVRIAITSYNNLVGLYQDTLVCEIGEWVRQEIPVRLGVVGLPVKLTGAQLVAKRWSPDAVDRVNFGTRIVNKRWTGADGVRIASAGRSRPDTPQLSGASPPDTFTKVVQIENQSPRDILLNWHRYIRCTPIVSDARRPVTSAVNTGEIVQPGNVVEEGVFGVFSVSPWSLIVPAFKSASFRISFTAHMVGSFDGVVAAEAGYIQSDGSVVYLPQRPTSRGGYPIVLKPSSRPMSSKHVAGKSISGASIGPNDSGMVRLHMQGRCIEPKLTLDVGDTIHIKESTHHRREGGGAGVGGGGGSPRTVNVFLKNNTGAVCSFSMDATPPSRFKVFCADMGGKYPLGSSRTQTRESGLSALQGKPHLHVYELKPTDTLLIAVEYTPPPPPPPVVDDEGDKRRMSRASVRSERLRRRPSTPGRALSHVEIVGPTADDPGPSMGIDAASGRPSLGGDGGASRRPSVVGESAASRRPSLIGDHSASRRPSFVGEREFDPHSRRPSFVAERNSVVGAGAESRRTSVAFRDEVGSTSADMGARNPSRESFLRTNSGKGTKGGERTLMDLQQQGEKLGVADPLARSNQDVAATEGPTRSRASSVTFRLGPKETKEEVLQASEPVATTDPVQTLVQQRVVNRSLDGLLRLLFEEGSVQEVPIVVDRQPLLSDGE</sequence>
<proteinExistence type="predicted"/>
<feature type="region of interest" description="Disordered" evidence="1">
    <location>
        <begin position="1473"/>
        <end position="1590"/>
    </location>
</feature>
<reference evidence="3" key="1">
    <citation type="journal article" date="2018" name="Nat. Microbiol.">
        <title>Leveraging single-cell genomics to expand the fungal tree of life.</title>
        <authorList>
            <person name="Ahrendt S.R."/>
            <person name="Quandt C.A."/>
            <person name="Ciobanu D."/>
            <person name="Clum A."/>
            <person name="Salamov A."/>
            <person name="Andreopoulos B."/>
            <person name="Cheng J.F."/>
            <person name="Woyke T."/>
            <person name="Pelin A."/>
            <person name="Henrissat B."/>
            <person name="Reynolds N.K."/>
            <person name="Benny G.L."/>
            <person name="Smith M.E."/>
            <person name="James T.Y."/>
            <person name="Grigoriev I.V."/>
        </authorList>
    </citation>
    <scope>NUCLEOTIDE SEQUENCE [LARGE SCALE GENOMIC DNA]</scope>
</reference>
<feature type="compositionally biased region" description="Low complexity" evidence="1">
    <location>
        <begin position="144"/>
        <end position="160"/>
    </location>
</feature>
<feature type="region of interest" description="Disordered" evidence="1">
    <location>
        <begin position="127"/>
        <end position="160"/>
    </location>
</feature>
<evidence type="ECO:0000313" key="3">
    <source>
        <dbReference type="Proteomes" id="UP000269721"/>
    </source>
</evidence>
<feature type="region of interest" description="Disordered" evidence="1">
    <location>
        <begin position="1019"/>
        <end position="1039"/>
    </location>
</feature>